<dbReference type="InterPro" id="IPR003594">
    <property type="entry name" value="HATPase_dom"/>
</dbReference>
<organism evidence="7 8">
    <name type="scientific">Halovenus salina</name>
    <dbReference type="NCBI Taxonomy" id="1510225"/>
    <lineage>
        <taxon>Archaea</taxon>
        <taxon>Methanobacteriati</taxon>
        <taxon>Methanobacteriota</taxon>
        <taxon>Stenosarchaea group</taxon>
        <taxon>Halobacteria</taxon>
        <taxon>Halobacteriales</taxon>
        <taxon>Haloarculaceae</taxon>
        <taxon>Halovenus</taxon>
    </lineage>
</organism>
<keyword evidence="4 7" id="KW-0418">Kinase</keyword>
<dbReference type="InterPro" id="IPR036890">
    <property type="entry name" value="HATPase_C_sf"/>
</dbReference>
<dbReference type="Proteomes" id="UP001596445">
    <property type="component" value="Unassembled WGS sequence"/>
</dbReference>
<evidence type="ECO:0000256" key="4">
    <source>
        <dbReference type="ARBA" id="ARBA00022777"/>
    </source>
</evidence>
<dbReference type="GO" id="GO:0000160">
    <property type="term" value="P:phosphorelay signal transduction system"/>
    <property type="evidence" value="ECO:0007669"/>
    <property type="project" value="UniProtKB-KW"/>
</dbReference>
<dbReference type="AlphaFoldDB" id="A0ABD5W4D3"/>
<protein>
    <recommendedName>
        <fullName evidence="2">histidine kinase</fullName>
        <ecNumber evidence="2">2.7.13.3</ecNumber>
    </recommendedName>
</protein>
<dbReference type="PANTHER" id="PTHR43711">
    <property type="entry name" value="TWO-COMPONENT HISTIDINE KINASE"/>
    <property type="match status" value="1"/>
</dbReference>
<evidence type="ECO:0000313" key="7">
    <source>
        <dbReference type="EMBL" id="MFC7059043.1"/>
    </source>
</evidence>
<dbReference type="InterPro" id="IPR004358">
    <property type="entry name" value="Sig_transdc_His_kin-like_C"/>
</dbReference>
<dbReference type="InterPro" id="IPR005467">
    <property type="entry name" value="His_kinase_dom"/>
</dbReference>
<dbReference type="RefSeq" id="WP_382186008.1">
    <property type="nucleotide sequence ID" value="NZ_JBHSZI010000001.1"/>
</dbReference>
<dbReference type="GO" id="GO:0004673">
    <property type="term" value="F:protein histidine kinase activity"/>
    <property type="evidence" value="ECO:0007669"/>
    <property type="project" value="UniProtKB-EC"/>
</dbReference>
<dbReference type="EMBL" id="JBHSZI010000001">
    <property type="protein sequence ID" value="MFC7059043.1"/>
    <property type="molecule type" value="Genomic_DNA"/>
</dbReference>
<dbReference type="SUPFAM" id="SSF55874">
    <property type="entry name" value="ATPase domain of HSP90 chaperone/DNA topoisomerase II/histidine kinase"/>
    <property type="match status" value="1"/>
</dbReference>
<dbReference type="InterPro" id="IPR050736">
    <property type="entry name" value="Sensor_HK_Regulatory"/>
</dbReference>
<dbReference type="Pfam" id="PF02518">
    <property type="entry name" value="HATPase_c"/>
    <property type="match status" value="1"/>
</dbReference>
<evidence type="ECO:0000313" key="8">
    <source>
        <dbReference type="Proteomes" id="UP001596445"/>
    </source>
</evidence>
<name>A0ABD5W4D3_9EURY</name>
<accession>A0ABD5W4D3</accession>
<sequence length="149" mass="16532">MDRCWETAGDEESTLVVDTDREIYADEHRLQRLFENLFRNVDEHAGNDVTVTVGDLPDGFYVADDGPGIAPGDRDRVFELGYSTADDGTGFGLYIVKTIADAHDWEVTITDSEEAARGSRSLASNWPTHGMSDYPGSILNPYRVTPSWV</sequence>
<dbReference type="PRINTS" id="PR00344">
    <property type="entry name" value="BCTRLSENSOR"/>
</dbReference>
<evidence type="ECO:0000256" key="3">
    <source>
        <dbReference type="ARBA" id="ARBA00022679"/>
    </source>
</evidence>
<feature type="domain" description="Histidine kinase" evidence="6">
    <location>
        <begin position="23"/>
        <end position="119"/>
    </location>
</feature>
<gene>
    <name evidence="7" type="ORF">ACFQQG_13710</name>
</gene>
<comment type="caution">
    <text evidence="7">The sequence shown here is derived from an EMBL/GenBank/DDBJ whole genome shotgun (WGS) entry which is preliminary data.</text>
</comment>
<evidence type="ECO:0000256" key="5">
    <source>
        <dbReference type="ARBA" id="ARBA00023012"/>
    </source>
</evidence>
<dbReference type="Gene3D" id="3.30.565.10">
    <property type="entry name" value="Histidine kinase-like ATPase, C-terminal domain"/>
    <property type="match status" value="1"/>
</dbReference>
<evidence type="ECO:0000256" key="2">
    <source>
        <dbReference type="ARBA" id="ARBA00012438"/>
    </source>
</evidence>
<dbReference type="EC" id="2.7.13.3" evidence="2"/>
<evidence type="ECO:0000256" key="1">
    <source>
        <dbReference type="ARBA" id="ARBA00000085"/>
    </source>
</evidence>
<reference evidence="7 8" key="1">
    <citation type="journal article" date="2019" name="Int. J. Syst. Evol. Microbiol.">
        <title>The Global Catalogue of Microorganisms (GCM) 10K type strain sequencing project: providing services to taxonomists for standard genome sequencing and annotation.</title>
        <authorList>
            <consortium name="The Broad Institute Genomics Platform"/>
            <consortium name="The Broad Institute Genome Sequencing Center for Infectious Disease"/>
            <person name="Wu L."/>
            <person name="Ma J."/>
        </authorList>
    </citation>
    <scope>NUCLEOTIDE SEQUENCE [LARGE SCALE GENOMIC DNA]</scope>
    <source>
        <strain evidence="7 8">JCM 30072</strain>
    </source>
</reference>
<evidence type="ECO:0000259" key="6">
    <source>
        <dbReference type="PROSITE" id="PS50109"/>
    </source>
</evidence>
<dbReference type="SMART" id="SM00387">
    <property type="entry name" value="HATPase_c"/>
    <property type="match status" value="1"/>
</dbReference>
<dbReference type="PROSITE" id="PS50109">
    <property type="entry name" value="HIS_KIN"/>
    <property type="match status" value="1"/>
</dbReference>
<comment type="catalytic activity">
    <reaction evidence="1">
        <text>ATP + protein L-histidine = ADP + protein N-phospho-L-histidine.</text>
        <dbReference type="EC" id="2.7.13.3"/>
    </reaction>
</comment>
<proteinExistence type="predicted"/>
<keyword evidence="3" id="KW-0808">Transferase</keyword>
<keyword evidence="8" id="KW-1185">Reference proteome</keyword>
<keyword evidence="5" id="KW-0902">Two-component regulatory system</keyword>
<dbReference type="PANTHER" id="PTHR43711:SF1">
    <property type="entry name" value="HISTIDINE KINASE 1"/>
    <property type="match status" value="1"/>
</dbReference>